<evidence type="ECO:0000256" key="4">
    <source>
        <dbReference type="ARBA" id="ARBA00023136"/>
    </source>
</evidence>
<organism evidence="6">
    <name type="scientific">Graphocephala atropunctata</name>
    <dbReference type="NCBI Taxonomy" id="36148"/>
    <lineage>
        <taxon>Eukaryota</taxon>
        <taxon>Metazoa</taxon>
        <taxon>Ecdysozoa</taxon>
        <taxon>Arthropoda</taxon>
        <taxon>Hexapoda</taxon>
        <taxon>Insecta</taxon>
        <taxon>Pterygota</taxon>
        <taxon>Neoptera</taxon>
        <taxon>Paraneoptera</taxon>
        <taxon>Hemiptera</taxon>
        <taxon>Auchenorrhyncha</taxon>
        <taxon>Membracoidea</taxon>
        <taxon>Cicadellidae</taxon>
        <taxon>Cicadellinae</taxon>
        <taxon>Cicadellini</taxon>
        <taxon>Graphocephala</taxon>
    </lineage>
</organism>
<keyword evidence="3 5" id="KW-1133">Transmembrane helix</keyword>
<comment type="subcellular location">
    <subcellularLocation>
        <location evidence="1">Membrane</location>
        <topology evidence="1">Multi-pass membrane protein</topology>
    </subcellularLocation>
</comment>
<dbReference type="InterPro" id="IPR050579">
    <property type="entry name" value="PMP-22/EMP/MP20-like"/>
</dbReference>
<keyword evidence="4 5" id="KW-0472">Membrane</keyword>
<dbReference type="PANTHER" id="PTHR10671">
    <property type="entry name" value="EPITHELIAL MEMBRANE PROTEIN-RELATED"/>
    <property type="match status" value="1"/>
</dbReference>
<evidence type="ECO:0000256" key="5">
    <source>
        <dbReference type="SAM" id="Phobius"/>
    </source>
</evidence>
<dbReference type="AlphaFoldDB" id="A0A1B6KI54"/>
<dbReference type="Gene3D" id="1.20.140.150">
    <property type="match status" value="1"/>
</dbReference>
<feature type="transmembrane region" description="Helical" evidence="5">
    <location>
        <begin position="168"/>
        <end position="187"/>
    </location>
</feature>
<evidence type="ECO:0000256" key="3">
    <source>
        <dbReference type="ARBA" id="ARBA00022989"/>
    </source>
</evidence>
<sequence>MPQLPQSPSSNSCASSAVSVVSERTKAVRDQYFFERRLLFFCTILVGVAIIVWVVSISTHFWFVIDGGDGIWINETKRYFLRSHSGLFKLCRMAKTNASSNAITTPPPATLEGDVVTTEFLNTTGAAIHEVVKVYRRCKYHDVFPSEAKVKGDPMLDMTILNYTRTEIMFSIISLCVMIMGLFFSIYTFNNPRYTFKRLAGGIHFISSLSIFVVIEILSQSIHYEKEFLPVVYPANATHHYGYSYILAWVVFLMNITSGISFMWYSKKRKGHKAPNEEIAMADEPTIIGR</sequence>
<feature type="transmembrane region" description="Helical" evidence="5">
    <location>
        <begin position="242"/>
        <end position="265"/>
    </location>
</feature>
<name>A0A1B6KI54_9HEMI</name>
<evidence type="ECO:0000256" key="1">
    <source>
        <dbReference type="ARBA" id="ARBA00004141"/>
    </source>
</evidence>
<dbReference type="PANTHER" id="PTHR10671:SF110">
    <property type="entry name" value="FI18012P1"/>
    <property type="match status" value="1"/>
</dbReference>
<evidence type="ECO:0000256" key="2">
    <source>
        <dbReference type="ARBA" id="ARBA00022692"/>
    </source>
</evidence>
<dbReference type="GO" id="GO:0005886">
    <property type="term" value="C:plasma membrane"/>
    <property type="evidence" value="ECO:0007669"/>
    <property type="project" value="TreeGrafter"/>
</dbReference>
<dbReference type="EMBL" id="GEBQ01028882">
    <property type="protein sequence ID" value="JAT11095.1"/>
    <property type="molecule type" value="Transcribed_RNA"/>
</dbReference>
<protein>
    <submittedName>
        <fullName evidence="6">Uncharacterized protein</fullName>
    </submittedName>
</protein>
<keyword evidence="2 5" id="KW-0812">Transmembrane</keyword>
<evidence type="ECO:0000313" key="6">
    <source>
        <dbReference type="EMBL" id="JAT11095.1"/>
    </source>
</evidence>
<feature type="transmembrane region" description="Helical" evidence="5">
    <location>
        <begin position="38"/>
        <end position="65"/>
    </location>
</feature>
<proteinExistence type="predicted"/>
<dbReference type="Pfam" id="PF13903">
    <property type="entry name" value="Claudin_2"/>
    <property type="match status" value="1"/>
</dbReference>
<reference evidence="6" key="1">
    <citation type="submission" date="2015-11" db="EMBL/GenBank/DDBJ databases">
        <title>De novo transcriptome assembly of four potential Pierce s Disease insect vectors from Arizona vineyards.</title>
        <authorList>
            <person name="Tassone E.E."/>
        </authorList>
    </citation>
    <scope>NUCLEOTIDE SEQUENCE</scope>
</reference>
<gene>
    <name evidence="6" type="ORF">g.17641</name>
</gene>
<feature type="transmembrane region" description="Helical" evidence="5">
    <location>
        <begin position="199"/>
        <end position="222"/>
    </location>
</feature>
<accession>A0A1B6KI54</accession>
<dbReference type="InterPro" id="IPR004031">
    <property type="entry name" value="PMP22/EMP/MP20/Claudin"/>
</dbReference>